<gene>
    <name evidence="3" type="ORF">AVDCRST_MAG72-1248</name>
</gene>
<feature type="transmembrane region" description="Helical" evidence="1">
    <location>
        <begin position="51"/>
        <end position="71"/>
    </location>
</feature>
<feature type="transmembrane region" description="Helical" evidence="1">
    <location>
        <begin position="178"/>
        <end position="198"/>
    </location>
</feature>
<evidence type="ECO:0000256" key="1">
    <source>
        <dbReference type="SAM" id="Phobius"/>
    </source>
</evidence>
<proteinExistence type="predicted"/>
<feature type="transmembrane region" description="Helical" evidence="1">
    <location>
        <begin position="339"/>
        <end position="358"/>
    </location>
</feature>
<reference evidence="3" key="1">
    <citation type="submission" date="2020-02" db="EMBL/GenBank/DDBJ databases">
        <authorList>
            <person name="Meier V. D."/>
        </authorList>
    </citation>
    <scope>NUCLEOTIDE SEQUENCE</scope>
    <source>
        <strain evidence="3">AVDCRST_MAG72</strain>
    </source>
</reference>
<sequence>MKQIVSPGRVVGLDMARCLALLGMIATHALVPVGPDGVTVVQQVAGGRASALFAVLAGVSLSLMTGGARPLPDAERQALAGGLVVRALIVAGIGLVLGGLQTGIAVILVYYGLLFLLGIPFLRLRIRPLILLAGGWLLVVPVISHLLRPQLPAPSYANPQPDSLSHPWQLVTELTFTGYYPVVPWLAYLLVGMAIGRLDFAAPRAWAALLVPGALLASASWYLSGVLLARPGVLTTLNGTYDGPRDVGSITDNLTFGLAGATPTGSWWWLVVRAPHSGTPFDLAHTIGSAMVVIALCLLVARAAPRVVAVVFGAGAMTLTLYTVHVIMRTPGIWPEDDVQTYLRHVAFVLCVGALFRLRGLRGPLEWVVARASAAASDSVRSTPAGRA</sequence>
<feature type="domain" description="Heparan-alpha-glucosaminide N-acetyltransferase catalytic" evidence="2">
    <location>
        <begin position="9"/>
        <end position="202"/>
    </location>
</feature>
<evidence type="ECO:0000259" key="2">
    <source>
        <dbReference type="Pfam" id="PF07786"/>
    </source>
</evidence>
<feature type="transmembrane region" description="Helical" evidence="1">
    <location>
        <begin position="205"/>
        <end position="223"/>
    </location>
</feature>
<organism evidence="3">
    <name type="scientific">uncultured Nocardioidaceae bacterium</name>
    <dbReference type="NCBI Taxonomy" id="253824"/>
    <lineage>
        <taxon>Bacteria</taxon>
        <taxon>Bacillati</taxon>
        <taxon>Actinomycetota</taxon>
        <taxon>Actinomycetes</taxon>
        <taxon>Propionibacteriales</taxon>
        <taxon>Nocardioidaceae</taxon>
        <taxon>environmental samples</taxon>
    </lineage>
</organism>
<keyword evidence="1" id="KW-0812">Transmembrane</keyword>
<feature type="transmembrane region" description="Helical" evidence="1">
    <location>
        <begin position="129"/>
        <end position="147"/>
    </location>
</feature>
<feature type="transmembrane region" description="Helical" evidence="1">
    <location>
        <begin position="283"/>
        <end position="301"/>
    </location>
</feature>
<name>A0A6J4M1Z7_9ACTN</name>
<dbReference type="EMBL" id="CADCUJ010000054">
    <property type="protein sequence ID" value="CAA9348043.1"/>
    <property type="molecule type" value="Genomic_DNA"/>
</dbReference>
<accession>A0A6J4M1Z7</accession>
<keyword evidence="1" id="KW-1133">Transmembrane helix</keyword>
<dbReference type="AlphaFoldDB" id="A0A6J4M1Z7"/>
<feature type="transmembrane region" description="Helical" evidence="1">
    <location>
        <begin position="12"/>
        <end position="31"/>
    </location>
</feature>
<feature type="transmembrane region" description="Helical" evidence="1">
    <location>
        <begin position="308"/>
        <end position="327"/>
    </location>
</feature>
<feature type="transmembrane region" description="Helical" evidence="1">
    <location>
        <begin position="103"/>
        <end position="122"/>
    </location>
</feature>
<protein>
    <recommendedName>
        <fullName evidence="2">Heparan-alpha-glucosaminide N-acetyltransferase catalytic domain-containing protein</fullName>
    </recommendedName>
</protein>
<evidence type="ECO:0000313" key="3">
    <source>
        <dbReference type="EMBL" id="CAA9348043.1"/>
    </source>
</evidence>
<dbReference type="Pfam" id="PF07786">
    <property type="entry name" value="HGSNAT_cat"/>
    <property type="match status" value="1"/>
</dbReference>
<dbReference type="InterPro" id="IPR012429">
    <property type="entry name" value="HGSNAT_cat"/>
</dbReference>
<keyword evidence="1" id="KW-0472">Membrane</keyword>
<feature type="transmembrane region" description="Helical" evidence="1">
    <location>
        <begin position="78"/>
        <end position="97"/>
    </location>
</feature>